<evidence type="ECO:0000256" key="1">
    <source>
        <dbReference type="ARBA" id="ARBA00022630"/>
    </source>
</evidence>
<evidence type="ECO:0000313" key="6">
    <source>
        <dbReference type="Proteomes" id="UP000736672"/>
    </source>
</evidence>
<dbReference type="PANTHER" id="PTHR46865:SF7">
    <property type="entry name" value="MONOOXYGENASE, PUTATIVE (AFU_ORTHOLOGUE AFUA_8G07040)-RELATED"/>
    <property type="match status" value="1"/>
</dbReference>
<keyword evidence="3" id="KW-0560">Oxidoreductase</keyword>
<feature type="domain" description="FAD-binding" evidence="4">
    <location>
        <begin position="4"/>
        <end position="356"/>
    </location>
</feature>
<dbReference type="PRINTS" id="PR00420">
    <property type="entry name" value="RNGMNOXGNASE"/>
</dbReference>
<comment type="caution">
    <text evidence="5">The sequence shown here is derived from an EMBL/GenBank/DDBJ whole genome shotgun (WGS) entry which is preliminary data.</text>
</comment>
<reference evidence="5" key="1">
    <citation type="journal article" date="2021" name="Nat. Commun.">
        <title>Genetic determinants of endophytism in the Arabidopsis root mycobiome.</title>
        <authorList>
            <person name="Mesny F."/>
            <person name="Miyauchi S."/>
            <person name="Thiergart T."/>
            <person name="Pickel B."/>
            <person name="Atanasova L."/>
            <person name="Karlsson M."/>
            <person name="Huettel B."/>
            <person name="Barry K.W."/>
            <person name="Haridas S."/>
            <person name="Chen C."/>
            <person name="Bauer D."/>
            <person name="Andreopoulos W."/>
            <person name="Pangilinan J."/>
            <person name="LaButti K."/>
            <person name="Riley R."/>
            <person name="Lipzen A."/>
            <person name="Clum A."/>
            <person name="Drula E."/>
            <person name="Henrissat B."/>
            <person name="Kohler A."/>
            <person name="Grigoriev I.V."/>
            <person name="Martin F.M."/>
            <person name="Hacquard S."/>
        </authorList>
    </citation>
    <scope>NUCLEOTIDE SEQUENCE</scope>
    <source>
        <strain evidence="5">FSSC 5 MPI-SDFR-AT-0091</strain>
    </source>
</reference>
<organism evidence="5 6">
    <name type="scientific">Fusarium solani</name>
    <name type="common">Filamentous fungus</name>
    <dbReference type="NCBI Taxonomy" id="169388"/>
    <lineage>
        <taxon>Eukaryota</taxon>
        <taxon>Fungi</taxon>
        <taxon>Dikarya</taxon>
        <taxon>Ascomycota</taxon>
        <taxon>Pezizomycotina</taxon>
        <taxon>Sordariomycetes</taxon>
        <taxon>Hypocreomycetidae</taxon>
        <taxon>Hypocreales</taxon>
        <taxon>Nectriaceae</taxon>
        <taxon>Fusarium</taxon>
        <taxon>Fusarium solani species complex</taxon>
    </lineage>
</organism>
<dbReference type="Gene3D" id="3.50.50.60">
    <property type="entry name" value="FAD/NAD(P)-binding domain"/>
    <property type="match status" value="1"/>
</dbReference>
<evidence type="ECO:0000313" key="5">
    <source>
        <dbReference type="EMBL" id="KAH7230777.1"/>
    </source>
</evidence>
<evidence type="ECO:0000256" key="2">
    <source>
        <dbReference type="ARBA" id="ARBA00022827"/>
    </source>
</evidence>
<dbReference type="InterPro" id="IPR002938">
    <property type="entry name" value="FAD-bd"/>
</dbReference>
<dbReference type="GO" id="GO:0071949">
    <property type="term" value="F:FAD binding"/>
    <property type="evidence" value="ECO:0007669"/>
    <property type="project" value="InterPro"/>
</dbReference>
<evidence type="ECO:0000256" key="3">
    <source>
        <dbReference type="ARBA" id="ARBA00023002"/>
    </source>
</evidence>
<dbReference type="InterPro" id="IPR051704">
    <property type="entry name" value="FAD_aromatic-hydroxylase"/>
</dbReference>
<protein>
    <recommendedName>
        <fullName evidence="4">FAD-binding domain-containing protein</fullName>
    </recommendedName>
</protein>
<name>A0A9P9G2I9_FUSSL</name>
<dbReference type="SUPFAM" id="SSF51905">
    <property type="entry name" value="FAD/NAD(P)-binding domain"/>
    <property type="match status" value="1"/>
</dbReference>
<dbReference type="GO" id="GO:0016491">
    <property type="term" value="F:oxidoreductase activity"/>
    <property type="evidence" value="ECO:0007669"/>
    <property type="project" value="UniProtKB-KW"/>
</dbReference>
<dbReference type="EMBL" id="JAGTJS010000035">
    <property type="protein sequence ID" value="KAH7230777.1"/>
    <property type="molecule type" value="Genomic_DNA"/>
</dbReference>
<gene>
    <name evidence="5" type="ORF">B0J15DRAFT_456194</name>
</gene>
<accession>A0A9P9G2I9</accession>
<dbReference type="OrthoDB" id="655030at2759"/>
<dbReference type="Pfam" id="PF01494">
    <property type="entry name" value="FAD_binding_3"/>
    <property type="match status" value="1"/>
</dbReference>
<dbReference type="Proteomes" id="UP000736672">
    <property type="component" value="Unassembled WGS sequence"/>
</dbReference>
<keyword evidence="1" id="KW-0285">Flavoprotein</keyword>
<dbReference type="InterPro" id="IPR036188">
    <property type="entry name" value="FAD/NAD-bd_sf"/>
</dbReference>
<evidence type="ECO:0000259" key="4">
    <source>
        <dbReference type="Pfam" id="PF01494"/>
    </source>
</evidence>
<dbReference type="PANTHER" id="PTHR46865">
    <property type="entry name" value="OXIDOREDUCTASE-RELATED"/>
    <property type="match status" value="1"/>
</dbReference>
<dbReference type="AlphaFoldDB" id="A0A9P9G2I9"/>
<sequence>MAQLKVLICGAGIAGQALAFWLSKIDVDVTIIERFPGLRSMGLQLDLRGPGIEVLKRMGLEEAFRKKTVQEQGLEAVNNSGRRIAYFPANRSGQGLQSFTTDFEIMRGDLCQLLQDSCKDRVKYIFGTTIESFDQRDGVVDVSFSDGKKDQFDLLVGADGQGSRIRRTLLGPGVQDPTEYLGVYIAYFTIPKPLQRGEEYKSAIYIGTDRRFVFTRRYRSSRIQVYMAWKTKSDRMKHIRKGDVESEKQAFFHTFKGAGWDTDAFLEGMLATDDFYCERLGVVRLDAWSEGHVALLGDAAYCPSASTGMGTTSSMVGAYVLAGEIEKQCGRSGNRNGLLDALKAYEDKFRPFVSQVQEGISEDQVYWGKIPSSAFGVAIINLVLWLAAFLRLDVISKWLLREDVQNWDLPDYDRMAYGSK</sequence>
<keyword evidence="2" id="KW-0274">FAD</keyword>
<keyword evidence="6" id="KW-1185">Reference proteome</keyword>
<proteinExistence type="predicted"/>